<dbReference type="STRING" id="2041.AERYTH_01535"/>
<evidence type="ECO:0000259" key="7">
    <source>
        <dbReference type="Pfam" id="PF09924"/>
    </source>
</evidence>
<feature type="transmembrane region" description="Helical" evidence="6">
    <location>
        <begin position="265"/>
        <end position="284"/>
    </location>
</feature>
<protein>
    <recommendedName>
        <fullName evidence="7">Phosphatidylglycerol lysyltransferase C-terminal domain-containing protein</fullName>
    </recommendedName>
</protein>
<dbReference type="InterPro" id="IPR024320">
    <property type="entry name" value="LPG_synthase_C"/>
</dbReference>
<evidence type="ECO:0000313" key="8">
    <source>
        <dbReference type="EMBL" id="ALX03469.1"/>
    </source>
</evidence>
<feature type="domain" description="Phosphatidylglycerol lysyltransferase C-terminal" evidence="7">
    <location>
        <begin position="373"/>
        <end position="672"/>
    </location>
</feature>
<evidence type="ECO:0000313" key="9">
    <source>
        <dbReference type="Proteomes" id="UP000067689"/>
    </source>
</evidence>
<evidence type="ECO:0000256" key="1">
    <source>
        <dbReference type="ARBA" id="ARBA00004651"/>
    </source>
</evidence>
<organism evidence="8 9">
    <name type="scientific">Aeromicrobium erythreum</name>
    <dbReference type="NCBI Taxonomy" id="2041"/>
    <lineage>
        <taxon>Bacteria</taxon>
        <taxon>Bacillati</taxon>
        <taxon>Actinomycetota</taxon>
        <taxon>Actinomycetes</taxon>
        <taxon>Propionibacteriales</taxon>
        <taxon>Nocardioidaceae</taxon>
        <taxon>Aeromicrobium</taxon>
    </lineage>
</organism>
<feature type="transmembrane region" description="Helical" evidence="6">
    <location>
        <begin position="291"/>
        <end position="315"/>
    </location>
</feature>
<comment type="subcellular location">
    <subcellularLocation>
        <location evidence="1">Cell membrane</location>
        <topology evidence="1">Multi-pass membrane protein</topology>
    </subcellularLocation>
</comment>
<name>A0A0U4CRF4_9ACTN</name>
<feature type="transmembrane region" description="Helical" evidence="6">
    <location>
        <begin position="229"/>
        <end position="250"/>
    </location>
</feature>
<evidence type="ECO:0000256" key="5">
    <source>
        <dbReference type="ARBA" id="ARBA00023136"/>
    </source>
</evidence>
<feature type="transmembrane region" description="Helical" evidence="6">
    <location>
        <begin position="321"/>
        <end position="344"/>
    </location>
</feature>
<keyword evidence="9" id="KW-1185">Reference proteome</keyword>
<keyword evidence="2" id="KW-1003">Cell membrane</keyword>
<keyword evidence="3 6" id="KW-0812">Transmembrane</keyword>
<dbReference type="AlphaFoldDB" id="A0A0U4CRF4"/>
<feature type="transmembrane region" description="Helical" evidence="6">
    <location>
        <begin position="169"/>
        <end position="187"/>
    </location>
</feature>
<dbReference type="PANTHER" id="PTHR34697:SF2">
    <property type="entry name" value="PHOSPHATIDYLGLYCEROL LYSYLTRANSFERASE"/>
    <property type="match status" value="1"/>
</dbReference>
<accession>A0A0U4CRF4</accession>
<keyword evidence="4 6" id="KW-1133">Transmembrane helix</keyword>
<gene>
    <name evidence="8" type="ORF">AERYTH_01535</name>
</gene>
<reference evidence="8 9" key="1">
    <citation type="journal article" date="1991" name="Int. J. Syst. Bacteriol.">
        <title>Description of the erythromycin-producing bacterium Arthrobacter sp. strain NRRL B-3381 as Aeromicrobium erythreum gen. nov., sp. nov.</title>
        <authorList>
            <person name="Miller E.S."/>
            <person name="Woese C.R."/>
            <person name="Brenner S."/>
        </authorList>
    </citation>
    <scope>NUCLEOTIDE SEQUENCE [LARGE SCALE GENOMIC DNA]</scope>
    <source>
        <strain evidence="8 9">AR18</strain>
    </source>
</reference>
<evidence type="ECO:0000256" key="3">
    <source>
        <dbReference type="ARBA" id="ARBA00022692"/>
    </source>
</evidence>
<dbReference type="GO" id="GO:0005886">
    <property type="term" value="C:plasma membrane"/>
    <property type="evidence" value="ECO:0007669"/>
    <property type="project" value="UniProtKB-SubCell"/>
</dbReference>
<dbReference type="Pfam" id="PF09924">
    <property type="entry name" value="LPG_synthase_C"/>
    <property type="match status" value="1"/>
</dbReference>
<feature type="transmembrane region" description="Helical" evidence="6">
    <location>
        <begin position="105"/>
        <end position="125"/>
    </location>
</feature>
<sequence length="706" mass="77255">MPSSRCPSVSVVNVQTVVRRVPFTASVVVLILVLGVATGTLWSPLEDKSWYPDVAFGPPALLDGRWWTVVTGSLYALKPLQYVAILTFFVLPVSLCEWRLGTRRTAAVVVVFQAIGVIGGGYLMVALSSWTDWGWAQRTAQDLDVGFSAGALAAAMVVSADLRRPWRGRVRLGVLGYVLTSLTFLGYLYDVEHLVAVLLGLWVGPWIVGRRPSRTVAEWLRPGFTRRDLRMLTGGSFLWGAIIAVIGQVADRDGPFGPIGGDPESWWWVLAVVAVDLLIAWGLVRGRRTWWTLALVLTSISWLLGAATAAVIVSGGTSNSGLVWISVLFDTAQLAALVLGRSAFRNPGRRGLRRVGADRVGALPTDADRERARELLQRHGSSNRLAWMTTWPENRWWFTDDAVVAYQQSMGVTIGLCDPVGPDPLHVAERFIGAARDAGTLPCLFSCSSTVARWAQEQGWIAVQVAEEAIVDLPELEFVGKKWQDVRSAFNQAGKHDVETRMMRLADAPRGIRTQLRAISDEWVRDKGLPEMGFTLGGLEEAEDPDVWINVAVDADMTVHGVTSWMPIPGPDGQVRGWTLDLMRRLPGGFRYTMELLIASACREFKEQGYEVVSLSGAPLAHAGAGDSVVDRSVIDDVLTRAGDVLEPYYGFQSLQAFKAKFQPRYEPLFLVVADEAALPRVGIAVGRAYLADATLGQLLALTRGH</sequence>
<evidence type="ECO:0000256" key="2">
    <source>
        <dbReference type="ARBA" id="ARBA00022475"/>
    </source>
</evidence>
<feature type="transmembrane region" description="Helical" evidence="6">
    <location>
        <begin position="145"/>
        <end position="162"/>
    </location>
</feature>
<dbReference type="Proteomes" id="UP000067689">
    <property type="component" value="Chromosome"/>
</dbReference>
<evidence type="ECO:0000256" key="4">
    <source>
        <dbReference type="ARBA" id="ARBA00022989"/>
    </source>
</evidence>
<feature type="transmembrane region" description="Helical" evidence="6">
    <location>
        <begin position="80"/>
        <end position="98"/>
    </location>
</feature>
<feature type="transmembrane region" description="Helical" evidence="6">
    <location>
        <begin position="193"/>
        <end position="209"/>
    </location>
</feature>
<dbReference type="GO" id="GO:0055091">
    <property type="term" value="P:phospholipid homeostasis"/>
    <property type="evidence" value="ECO:0007669"/>
    <property type="project" value="TreeGrafter"/>
</dbReference>
<dbReference type="EMBL" id="CP011502">
    <property type="protein sequence ID" value="ALX03469.1"/>
    <property type="molecule type" value="Genomic_DNA"/>
</dbReference>
<dbReference type="PANTHER" id="PTHR34697">
    <property type="entry name" value="PHOSPHATIDYLGLYCEROL LYSYLTRANSFERASE"/>
    <property type="match status" value="1"/>
</dbReference>
<keyword evidence="5 6" id="KW-0472">Membrane</keyword>
<dbReference type="PATRIC" id="fig|2041.4.peg.325"/>
<proteinExistence type="predicted"/>
<dbReference type="InterPro" id="IPR051211">
    <property type="entry name" value="PG_lysyltransferase"/>
</dbReference>
<dbReference type="KEGG" id="aer:AERYTH_01535"/>
<evidence type="ECO:0000256" key="6">
    <source>
        <dbReference type="SAM" id="Phobius"/>
    </source>
</evidence>
<dbReference type="GO" id="GO:0016755">
    <property type="term" value="F:aminoacyltransferase activity"/>
    <property type="evidence" value="ECO:0007669"/>
    <property type="project" value="TreeGrafter"/>
</dbReference>
<feature type="transmembrane region" description="Helical" evidence="6">
    <location>
        <begin position="21"/>
        <end position="42"/>
    </location>
</feature>